<evidence type="ECO:0000313" key="3">
    <source>
        <dbReference type="EMBL" id="NBC70951.1"/>
    </source>
</evidence>
<feature type="region of interest" description="Disordered" evidence="1">
    <location>
        <begin position="549"/>
        <end position="573"/>
    </location>
</feature>
<dbReference type="GO" id="GO:0005975">
    <property type="term" value="P:carbohydrate metabolic process"/>
    <property type="evidence" value="ECO:0007669"/>
    <property type="project" value="InterPro"/>
</dbReference>
<gene>
    <name evidence="3" type="ORF">GT003_18275</name>
</gene>
<feature type="compositionally biased region" description="Low complexity" evidence="1">
    <location>
        <begin position="556"/>
        <end position="569"/>
    </location>
</feature>
<evidence type="ECO:0000256" key="1">
    <source>
        <dbReference type="SAM" id="MobiDB-lite"/>
    </source>
</evidence>
<dbReference type="Proteomes" id="UP000558113">
    <property type="component" value="Unassembled WGS sequence"/>
</dbReference>
<evidence type="ECO:0000313" key="4">
    <source>
        <dbReference type="Proteomes" id="UP000558113"/>
    </source>
</evidence>
<dbReference type="EMBL" id="JAAAMU010000009">
    <property type="protein sequence ID" value="NBC70951.1"/>
    <property type="molecule type" value="Genomic_DNA"/>
</dbReference>
<sequence length="608" mass="66723">MAISDRDPAQNVRRKNRFKRIKTVVQAVVLLGVAMLIYRAVWGTATYAEPDKRTWNSDHGFVALSYFGVGRSGTPKLIAKNELNSQLKALHNQGYRTISQQDILDYYGSGKPLPDKALFLSFEDGRNDSALFAEPMLEKYNFKATFLSYAGKLGNGDNKFVQAKEMLKLRKSGFWELGSNGYRLSYINVFDNDGSFLGQKTEKELKNKSEVAYYNHYLMDFVRDENMIPTEDRGQMEARIGLDYKLMRDVYTDKLGYVPGLYMIMHANSLGGGMNRLVTDANEKEIEALFRLHFAREGGAFNGKSGSVYDLTRVQSQPYWSTNHLLMAIGNDSGQKMTFVQGEKSRAADWTALSGAAEFDENEIVLTSPAGAEGMAYLKGSDGYGDVSLTAKLTGNVVGKQSLYLRYDREKDAFVRVALADNEIAVEQKKPGQAVERLFGAKLSDVTWDDEDLALSKAAVYTKAQTAAGLEPHTSIPANIAKSRRIGVELAGGKLRLKVDGKTLLGGRAIDASIAQGGVALSSEASKQNEKDDIYDGRFVDVTVKSLGSDGGSDGASGADSHGSGSSDGSGDREAKLLYRNTNEGLQGMISGVKHGFNRVVDWFIDTF</sequence>
<keyword evidence="2" id="KW-0472">Membrane</keyword>
<name>A0A7X5BZW5_9BACL</name>
<dbReference type="InterPro" id="IPR051398">
    <property type="entry name" value="Polysacch_Deacetylase"/>
</dbReference>
<evidence type="ECO:0000256" key="2">
    <source>
        <dbReference type="SAM" id="Phobius"/>
    </source>
</evidence>
<dbReference type="OrthoDB" id="5437800at2"/>
<dbReference type="PANTHER" id="PTHR34216:SF3">
    <property type="entry name" value="POLY-BETA-1,6-N-ACETYL-D-GLUCOSAMINE N-DEACETYLASE"/>
    <property type="match status" value="1"/>
</dbReference>
<dbReference type="RefSeq" id="WP_161700415.1">
    <property type="nucleotide sequence ID" value="NZ_JAAAMU010000009.1"/>
</dbReference>
<dbReference type="PANTHER" id="PTHR34216">
    <property type="match status" value="1"/>
</dbReference>
<keyword evidence="2" id="KW-1133">Transmembrane helix</keyword>
<dbReference type="Gene3D" id="3.20.20.370">
    <property type="entry name" value="Glycoside hydrolase/deacetylase"/>
    <property type="match status" value="1"/>
</dbReference>
<proteinExistence type="predicted"/>
<comment type="caution">
    <text evidence="3">The sequence shown here is derived from an EMBL/GenBank/DDBJ whole genome shotgun (WGS) entry which is preliminary data.</text>
</comment>
<feature type="transmembrane region" description="Helical" evidence="2">
    <location>
        <begin position="21"/>
        <end position="42"/>
    </location>
</feature>
<dbReference type="InterPro" id="IPR011330">
    <property type="entry name" value="Glyco_hydro/deAcase_b/a-brl"/>
</dbReference>
<dbReference type="Gene3D" id="2.60.120.560">
    <property type="entry name" value="Exo-inulinase, domain 1"/>
    <property type="match status" value="1"/>
</dbReference>
<keyword evidence="2" id="KW-0812">Transmembrane</keyword>
<dbReference type="SUPFAM" id="SSF88713">
    <property type="entry name" value="Glycoside hydrolase/deacetylase"/>
    <property type="match status" value="1"/>
</dbReference>
<reference evidence="3 4" key="1">
    <citation type="submission" date="2020-01" db="EMBL/GenBank/DDBJ databases">
        <title>Paenibacillus soybeanensis sp. nov. isolated from the nodules of soybean (Glycine max(L.) Merr).</title>
        <authorList>
            <person name="Wang H."/>
        </authorList>
    </citation>
    <scope>NUCLEOTIDE SEQUENCE [LARGE SCALE GENOMIC DNA]</scope>
    <source>
        <strain evidence="3 4">DSM 23054</strain>
    </source>
</reference>
<organism evidence="3 4">
    <name type="scientific">Paenibacillus sacheonensis</name>
    <dbReference type="NCBI Taxonomy" id="742054"/>
    <lineage>
        <taxon>Bacteria</taxon>
        <taxon>Bacillati</taxon>
        <taxon>Bacillota</taxon>
        <taxon>Bacilli</taxon>
        <taxon>Bacillales</taxon>
        <taxon>Paenibacillaceae</taxon>
        <taxon>Paenibacillus</taxon>
    </lineage>
</organism>
<dbReference type="AlphaFoldDB" id="A0A7X5BZW5"/>
<accession>A0A7X5BZW5</accession>
<keyword evidence="4" id="KW-1185">Reference proteome</keyword>
<protein>
    <submittedName>
        <fullName evidence="3">Polysaccharide deacetylase</fullName>
    </submittedName>
</protein>